<proteinExistence type="predicted"/>
<dbReference type="Proteomes" id="UP001207468">
    <property type="component" value="Unassembled WGS sequence"/>
</dbReference>
<evidence type="ECO:0000313" key="1">
    <source>
        <dbReference type="EMBL" id="KAI9431676.1"/>
    </source>
</evidence>
<protein>
    <submittedName>
        <fullName evidence="1">Uncharacterized protein</fullName>
    </submittedName>
</protein>
<reference evidence="1" key="1">
    <citation type="submission" date="2021-03" db="EMBL/GenBank/DDBJ databases">
        <title>Evolutionary priming and transition to the ectomycorrhizal habit in an iconic lineage of mushroom-forming fungi: is preadaptation a requirement?</title>
        <authorList>
            <consortium name="DOE Joint Genome Institute"/>
            <person name="Looney B.P."/>
            <person name="Miyauchi S."/>
            <person name="Morin E."/>
            <person name="Drula E."/>
            <person name="Courty P.E."/>
            <person name="Chicoki N."/>
            <person name="Fauchery L."/>
            <person name="Kohler A."/>
            <person name="Kuo A."/>
            <person name="LaButti K."/>
            <person name="Pangilinan J."/>
            <person name="Lipzen A."/>
            <person name="Riley R."/>
            <person name="Andreopoulos W."/>
            <person name="He G."/>
            <person name="Johnson J."/>
            <person name="Barry K.W."/>
            <person name="Grigoriev I.V."/>
            <person name="Nagy L."/>
            <person name="Hibbett D."/>
            <person name="Henrissat B."/>
            <person name="Matheny P.B."/>
            <person name="Labbe J."/>
            <person name="Martin A.F."/>
        </authorList>
    </citation>
    <scope>NUCLEOTIDE SEQUENCE</scope>
    <source>
        <strain evidence="1">BPL698</strain>
    </source>
</reference>
<gene>
    <name evidence="1" type="ORF">F5148DRAFT_1311069</name>
</gene>
<evidence type="ECO:0000313" key="2">
    <source>
        <dbReference type="Proteomes" id="UP001207468"/>
    </source>
</evidence>
<dbReference type="EMBL" id="JAGFNK010001412">
    <property type="protein sequence ID" value="KAI9431676.1"/>
    <property type="molecule type" value="Genomic_DNA"/>
</dbReference>
<feature type="non-terminal residue" evidence="1">
    <location>
        <position position="1"/>
    </location>
</feature>
<organism evidence="1 2">
    <name type="scientific">Russula earlei</name>
    <dbReference type="NCBI Taxonomy" id="71964"/>
    <lineage>
        <taxon>Eukaryota</taxon>
        <taxon>Fungi</taxon>
        <taxon>Dikarya</taxon>
        <taxon>Basidiomycota</taxon>
        <taxon>Agaricomycotina</taxon>
        <taxon>Agaricomycetes</taxon>
        <taxon>Russulales</taxon>
        <taxon>Russulaceae</taxon>
        <taxon>Russula</taxon>
    </lineage>
</organism>
<comment type="caution">
    <text evidence="1">The sequence shown here is derived from an EMBL/GenBank/DDBJ whole genome shotgun (WGS) entry which is preliminary data.</text>
</comment>
<keyword evidence="2" id="KW-1185">Reference proteome</keyword>
<accession>A0ACC0TQF5</accession>
<name>A0ACC0TQF5_9AGAM</name>
<sequence>SKDVLCDVGEDNFDKAFKFLRPVIQGSADLGPRLSEVEVQNALDFCADLFAPVNTDAANALRKHLEGLCEDPHLTSSPEGFEAKVTGMQTKNNGVDIPTSTRKRSGTIESVRRWLRRVGGIEEQVESEPDTCCLPMTPSSSEDPSMPSRQGGTISSTSPSLQAPGHFKFHMNVAALVDMNAPPLPQKEIQTIAKDLSLLPPVEIGSATDAEAETQRILRRMNARRLIHREHSGLHSLEEEVLGAGYRMRLQRGRLGLDHIEALE</sequence>